<name>A0AAJ0B3P7_9PEZI</name>
<protein>
    <submittedName>
        <fullName evidence="2">Uncharacterized protein</fullName>
    </submittedName>
</protein>
<comment type="caution">
    <text evidence="2">The sequence shown here is derived from an EMBL/GenBank/DDBJ whole genome shotgun (WGS) entry which is preliminary data.</text>
</comment>
<evidence type="ECO:0000313" key="2">
    <source>
        <dbReference type="EMBL" id="KAK1749617.1"/>
    </source>
</evidence>
<dbReference type="AlphaFoldDB" id="A0AAJ0B3P7"/>
<reference evidence="2" key="1">
    <citation type="submission" date="2023-06" db="EMBL/GenBank/DDBJ databases">
        <title>Genome-scale phylogeny and comparative genomics of the fungal order Sordariales.</title>
        <authorList>
            <consortium name="Lawrence Berkeley National Laboratory"/>
            <person name="Hensen N."/>
            <person name="Bonometti L."/>
            <person name="Westerberg I."/>
            <person name="Brannstrom I.O."/>
            <person name="Guillou S."/>
            <person name="Cros-Aarteil S."/>
            <person name="Calhoun S."/>
            <person name="Haridas S."/>
            <person name="Kuo A."/>
            <person name="Mondo S."/>
            <person name="Pangilinan J."/>
            <person name="Riley R."/>
            <person name="Labutti K."/>
            <person name="Andreopoulos B."/>
            <person name="Lipzen A."/>
            <person name="Chen C."/>
            <person name="Yanf M."/>
            <person name="Daum C."/>
            <person name="Ng V."/>
            <person name="Clum A."/>
            <person name="Steindorff A."/>
            <person name="Ohm R."/>
            <person name="Martin F."/>
            <person name="Silar P."/>
            <person name="Natvig D."/>
            <person name="Lalanne C."/>
            <person name="Gautier V."/>
            <person name="Ament-Velasquez S.L."/>
            <person name="Kruys A."/>
            <person name="Hutchinson M.I."/>
            <person name="Powell A.J."/>
            <person name="Barry K."/>
            <person name="Miller A.N."/>
            <person name="Grigoriev I.V."/>
            <person name="Debuchy R."/>
            <person name="Gladieux P."/>
            <person name="Thoren M.H."/>
            <person name="Johannesson H."/>
        </authorList>
    </citation>
    <scope>NUCLEOTIDE SEQUENCE</scope>
    <source>
        <strain evidence="2">PSN4</strain>
    </source>
</reference>
<evidence type="ECO:0000313" key="3">
    <source>
        <dbReference type="Proteomes" id="UP001239445"/>
    </source>
</evidence>
<organism evidence="2 3">
    <name type="scientific">Echria macrotheca</name>
    <dbReference type="NCBI Taxonomy" id="438768"/>
    <lineage>
        <taxon>Eukaryota</taxon>
        <taxon>Fungi</taxon>
        <taxon>Dikarya</taxon>
        <taxon>Ascomycota</taxon>
        <taxon>Pezizomycotina</taxon>
        <taxon>Sordariomycetes</taxon>
        <taxon>Sordariomycetidae</taxon>
        <taxon>Sordariales</taxon>
        <taxon>Schizotheciaceae</taxon>
        <taxon>Echria</taxon>
    </lineage>
</organism>
<gene>
    <name evidence="2" type="ORF">QBC47DRAFT_407809</name>
</gene>
<dbReference type="EMBL" id="MU839854">
    <property type="protein sequence ID" value="KAK1749617.1"/>
    <property type="molecule type" value="Genomic_DNA"/>
</dbReference>
<evidence type="ECO:0000256" key="1">
    <source>
        <dbReference type="SAM" id="MobiDB-lite"/>
    </source>
</evidence>
<accession>A0AAJ0B3P7</accession>
<feature type="region of interest" description="Disordered" evidence="1">
    <location>
        <begin position="1"/>
        <end position="52"/>
    </location>
</feature>
<feature type="compositionally biased region" description="Low complexity" evidence="1">
    <location>
        <begin position="34"/>
        <end position="44"/>
    </location>
</feature>
<keyword evidence="3" id="KW-1185">Reference proteome</keyword>
<sequence length="228" mass="25295">MAAVCATLRDSPPASAPADSSQWVRPEVSVLEKPSTTTSPAPTSGVLRPQDHKSNVKLERICTLMYQASKFEWPAHDKIGGNSHGTDDEAVPLVHDILTVPLRFSWDDLKPNVGPRTRRWAHEKILTAYERQALGLLRRRTCAHWSGTDIPGGGLFGRPMAKAEDDAEAQLRILDGATYILTNPEWFAVYEKYVLSQMENKKWFSGSSSKGVVQGEKRGRVLVQICGR</sequence>
<dbReference type="Proteomes" id="UP001239445">
    <property type="component" value="Unassembled WGS sequence"/>
</dbReference>
<proteinExistence type="predicted"/>
<feature type="compositionally biased region" description="Low complexity" evidence="1">
    <location>
        <begin position="10"/>
        <end position="21"/>
    </location>
</feature>